<evidence type="ECO:0000313" key="4">
    <source>
        <dbReference type="Proteomes" id="UP000277300"/>
    </source>
</evidence>
<proteinExistence type="predicted"/>
<dbReference type="AlphaFoldDB" id="A0A3F2RN54"/>
<evidence type="ECO:0000313" key="5">
    <source>
        <dbReference type="Proteomes" id="UP000284657"/>
    </source>
</evidence>
<dbReference type="EMBL" id="MBDO02000173">
    <property type="protein sequence ID" value="RLN60938.1"/>
    <property type="molecule type" value="Genomic_DNA"/>
</dbReference>
<evidence type="ECO:0000256" key="1">
    <source>
        <dbReference type="SAM" id="Phobius"/>
    </source>
</evidence>
<evidence type="ECO:0000313" key="2">
    <source>
        <dbReference type="EMBL" id="RLN53250.1"/>
    </source>
</evidence>
<comment type="caution">
    <text evidence="3">The sequence shown here is derived from an EMBL/GenBank/DDBJ whole genome shotgun (WGS) entry which is preliminary data.</text>
</comment>
<evidence type="ECO:0000313" key="3">
    <source>
        <dbReference type="EMBL" id="RLN60938.1"/>
    </source>
</evidence>
<sequence length="424" mass="47672">MVRELELDVKRTDECITRWSMLGLNRLFLSLTIVNGTTFTTVSAVDLNIFPDYTECRPVVKVNDNIVGSKLALLTNGTDVLKVVPEILTLFPYSFSSSLPHVSREVPSANTKYEAKTVMQPLLRGYYGGCRLRAVNTTGIYIESTCKVEKHWKAYGLMIHSPDDITLCSTGDVCVHNYLNSLWEWVNYIAPDRPDRNGMNVNTFRSRYADTVGISVLPGIVVWQILIMGLVSLCQVMSHERSVLLTQIWGYRCQNGRMQVVYLAQITYHLVYNSDLYMIGLATGTLTAESIANLTCCVFVFSYTFVNLVKARSGEQNLDRHFRLTWEAMQPAITACVGFTLRYLQQIPLEVILTKNAEVLRKNSSRGAKYCGLNDACVIFKINMLTIVTILSVVLGLVAAITAFIVKKLSPKGERRDHGKRFCV</sequence>
<dbReference type="EMBL" id="MBAD02001594">
    <property type="protein sequence ID" value="RLN53250.1"/>
    <property type="molecule type" value="Genomic_DNA"/>
</dbReference>
<feature type="transmembrane region" description="Helical" evidence="1">
    <location>
        <begin position="384"/>
        <end position="406"/>
    </location>
</feature>
<dbReference type="Proteomes" id="UP000284657">
    <property type="component" value="Unassembled WGS sequence"/>
</dbReference>
<organism evidence="3 4">
    <name type="scientific">Phytophthora kernoviae</name>
    <dbReference type="NCBI Taxonomy" id="325452"/>
    <lineage>
        <taxon>Eukaryota</taxon>
        <taxon>Sar</taxon>
        <taxon>Stramenopiles</taxon>
        <taxon>Oomycota</taxon>
        <taxon>Peronosporomycetes</taxon>
        <taxon>Peronosporales</taxon>
        <taxon>Peronosporaceae</taxon>
        <taxon>Phytophthora</taxon>
    </lineage>
</organism>
<name>A0A3F2RN54_9STRA</name>
<accession>A0A3F2RN54</accession>
<keyword evidence="1" id="KW-1133">Transmembrane helix</keyword>
<keyword evidence="1" id="KW-0472">Membrane</keyword>
<gene>
    <name evidence="2" type="ORF">BBJ29_004448</name>
    <name evidence="3" type="ORF">BBP00_00005710</name>
</gene>
<dbReference type="OrthoDB" id="123480at2759"/>
<protein>
    <submittedName>
        <fullName evidence="3">Uncharacterized protein</fullName>
    </submittedName>
</protein>
<reference evidence="4 5" key="1">
    <citation type="submission" date="2018-07" db="EMBL/GenBank/DDBJ databases">
        <title>Genome sequencing of oomycete isolates from Chile give support for New Zealand origin for Phytophthora kernoviae and make available the first Nothophytophthora sp. genome.</title>
        <authorList>
            <person name="Studholme D.J."/>
            <person name="Sanfuentes E."/>
            <person name="Panda P."/>
            <person name="Hill R."/>
            <person name="Sambles C."/>
            <person name="Grant M."/>
            <person name="Williams N.M."/>
            <person name="Mcdougal R.L."/>
        </authorList>
    </citation>
    <scope>NUCLEOTIDE SEQUENCE [LARGE SCALE GENOMIC DNA]</scope>
    <source>
        <strain evidence="3">Chile6</strain>
        <strain evidence="2">Chile7</strain>
    </source>
</reference>
<keyword evidence="1" id="KW-0812">Transmembrane</keyword>
<dbReference type="Proteomes" id="UP000277300">
    <property type="component" value="Unassembled WGS sequence"/>
</dbReference>